<comment type="caution">
    <text evidence="2">The sequence shown here is derived from an EMBL/GenBank/DDBJ whole genome shotgun (WGS) entry which is preliminary data.</text>
</comment>
<dbReference type="RefSeq" id="WP_409139338.1">
    <property type="nucleotide sequence ID" value="NZ_JBJXCW010000001.1"/>
</dbReference>
<feature type="signal peptide" evidence="1">
    <location>
        <begin position="1"/>
        <end position="30"/>
    </location>
</feature>
<evidence type="ECO:0000256" key="1">
    <source>
        <dbReference type="SAM" id="SignalP"/>
    </source>
</evidence>
<keyword evidence="1" id="KW-0732">Signal</keyword>
<feature type="chain" id="PRO_5045617408" evidence="1">
    <location>
        <begin position="31"/>
        <end position="1304"/>
    </location>
</feature>
<accession>A0ABW9JNM4</accession>
<reference evidence="2 3" key="1">
    <citation type="submission" date="2024-12" db="EMBL/GenBank/DDBJ databases">
        <title>C001-4G Acinetobacter sp. assembled genome.</title>
        <authorList>
            <person name="D'Arcy K."/>
            <person name="Kingdon A.D.H."/>
            <person name="Breen A."/>
            <person name="Mckeown C."/>
            <person name="Allman E."/>
            <person name="Sharma P."/>
            <person name="Mcleman A."/>
            <person name="Roberts A.P."/>
        </authorList>
    </citation>
    <scope>NUCLEOTIDE SEQUENCE [LARGE SCALE GENOMIC DNA]</scope>
    <source>
        <strain evidence="2 3">C1-4G</strain>
    </source>
</reference>
<evidence type="ECO:0000313" key="2">
    <source>
        <dbReference type="EMBL" id="MFN0296058.1"/>
    </source>
</evidence>
<sequence>MKKINQKKGLSATVSMLMTLAVCHVATTQASDIDIYSNATGGKTTITMMLDTSGSMSESQVGGDACELPASTSYTAGSEPSGTTPAYTKYYCEVGRVTGNRYYFRRNDNSTRWFDCKLGGGYSTNLNLCTEPRASAPSTNGYKSMRSNGNACNNSNDCYFYKDDTLPGVYHYDRLTRLKDAIFTLMDSNQIDSTSVAIGIGQFSSQSGSDNVYTSADGSSGKILVPAALLITAQRTAIKTAVANLIGSNGTPTANAYAEVAAYMLGETTATASNANQGYFLLTGGNTGYYAICQQWSGTNCASWNGFYYQSGFTPSGYTQGATGTLSGYAGRYYLGEKLDRGFAKSITISKSGTKYSSPLPTNNTQCNGQGIYFLTDGQPNSSYDPESIMQNALGSAGASFSVPATGTLPNGSQSGHGMPAVGELAKALRNQKASPTSPNRNPLGLEIKTAVVGFGSVFNVDRTADAAKPVAQRIIRSLDYIDSRGQRTNQQRDYYNCSLITDTDAKNACNWGAKAHPDLPTSVGGYGEGGFYSAQSTDDVVQSVVKFLDDVKPEFEPVATGSPTLPQDALNPLRIQPYGYYASFTPKPQESTQLWVGNMNKYHIHRGELYNSAKTIPLIKSDGSLDSAANGLWTNGMKGQLPLGLTTNAANEQVAQRTLYTNRQVAATSPYPASQANGLKKVNVTTLFDTGTNALFVNDPDKNYWLNLLGYNVGAAELGITLANLTAKPELRQVGAVMHSTPLLLTQSGKITVGSGGVLDTKVRDDYLLFGSTQGLLHVVHAGKNETDPNRGKEVFAFAPNEMMQNQKAAFLSETSSTGGKNNLFYGIDAPWTAFTQYVAKSDGTLTVTDSGRTVKETDDGEAISLKGLQWVYGGLRMGGKSYYALDLSDLGNPSLKFHIDPENQKIYNSATTKSDVTALSYMGKSWSKPTIAYINFGGVKKLVMFVGGGYDMEYEKAAYNQTNGVGAGVYMFDANNGDLLWWTSANATAEMGAEAYTNASDATTLNMKYSVVSQINAIDRDSDGLVDNLYFGDLGGQAFRVDLNNNVTAKSSFATRVVRLFTQNASGGASPRFYEMPSMSIHDGDNGYIAAVAFSSGNRSSPLVGTEVAGGNQAGSTVSAADGVFVVYDKDVAKSNLYATSPLPTLVTQNVSLATLNTETGVPNTGTGWKYTYSSTAGAYKGMNELYALDGMLYVNVYHRDGAGIGGACGAGVKGDSYVYQFCLPTGKCSFNTTTTGQPNRVKLGAGILGAGLGQGFSNANNTGLVVKRTTTLNCKTTPNLPECQEFTTTAKLKQLRWYETR</sequence>
<name>A0ABW9JNM4_9GAMM</name>
<dbReference type="Proteomes" id="UP001632339">
    <property type="component" value="Unassembled WGS sequence"/>
</dbReference>
<protein>
    <submittedName>
        <fullName evidence="2">Pilus assembly protein PilC</fullName>
    </submittedName>
</protein>
<organism evidence="2 3">
    <name type="scientific">Acinetobacter albensis</name>
    <dbReference type="NCBI Taxonomy" id="1673609"/>
    <lineage>
        <taxon>Bacteria</taxon>
        <taxon>Pseudomonadati</taxon>
        <taxon>Pseudomonadota</taxon>
        <taxon>Gammaproteobacteria</taxon>
        <taxon>Moraxellales</taxon>
        <taxon>Moraxellaceae</taxon>
        <taxon>Acinetobacter</taxon>
    </lineage>
</organism>
<gene>
    <name evidence="2" type="ORF">ACKVE0_00650</name>
</gene>
<dbReference type="EMBL" id="JBJXCW010000001">
    <property type="protein sequence ID" value="MFN0296058.1"/>
    <property type="molecule type" value="Genomic_DNA"/>
</dbReference>
<proteinExistence type="predicted"/>
<evidence type="ECO:0000313" key="3">
    <source>
        <dbReference type="Proteomes" id="UP001632339"/>
    </source>
</evidence>
<keyword evidence="3" id="KW-1185">Reference proteome</keyword>